<dbReference type="InterPro" id="IPR023577">
    <property type="entry name" value="CYTH_domain"/>
</dbReference>
<dbReference type="PANTHER" id="PTHR39569:SF1">
    <property type="entry name" value="INORGANIC TRIPHOSPHATASE"/>
    <property type="match status" value="1"/>
</dbReference>
<dbReference type="EMBL" id="LJCR01000949">
    <property type="protein sequence ID" value="KPV51354.1"/>
    <property type="molecule type" value="Genomic_DNA"/>
</dbReference>
<dbReference type="GO" id="GO:0050355">
    <property type="term" value="F:inorganic triphosphate phosphatase activity"/>
    <property type="evidence" value="ECO:0007669"/>
    <property type="project" value="InterPro"/>
</dbReference>
<dbReference type="Gene3D" id="2.40.320.10">
    <property type="entry name" value="Hypothetical Protein Pfu-838710-001"/>
    <property type="match status" value="1"/>
</dbReference>
<dbReference type="InterPro" id="IPR039013">
    <property type="entry name" value="YgiF"/>
</dbReference>
<dbReference type="PANTHER" id="PTHR39569">
    <property type="entry name" value="INORGANIC TRIPHOSPHATASE"/>
    <property type="match status" value="1"/>
</dbReference>
<evidence type="ECO:0000313" key="2">
    <source>
        <dbReference type="EMBL" id="KPV51354.1"/>
    </source>
</evidence>
<evidence type="ECO:0000313" key="3">
    <source>
        <dbReference type="Proteomes" id="UP000050509"/>
    </source>
</evidence>
<dbReference type="GO" id="GO:0046872">
    <property type="term" value="F:metal ion binding"/>
    <property type="evidence" value="ECO:0007669"/>
    <property type="project" value="TreeGrafter"/>
</dbReference>
<dbReference type="PROSITE" id="PS51707">
    <property type="entry name" value="CYTH"/>
    <property type="match status" value="1"/>
</dbReference>
<comment type="caution">
    <text evidence="2">The sequence shown here is derived from an EMBL/GenBank/DDBJ whole genome shotgun (WGS) entry which is preliminary data.</text>
</comment>
<keyword evidence="3" id="KW-1185">Reference proteome</keyword>
<evidence type="ECO:0000259" key="1">
    <source>
        <dbReference type="PROSITE" id="PS51707"/>
    </source>
</evidence>
<reference evidence="2 3" key="1">
    <citation type="submission" date="2015-09" db="EMBL/GenBank/DDBJ databases">
        <title>Draft genome sequence of Kouleothrix aurantiaca JCM 19913.</title>
        <authorList>
            <person name="Hemp J."/>
        </authorList>
    </citation>
    <scope>NUCLEOTIDE SEQUENCE [LARGE SCALE GENOMIC DNA]</scope>
    <source>
        <strain evidence="2 3">COM-B</strain>
    </source>
</reference>
<dbReference type="AlphaFoldDB" id="A0A0P9FEF6"/>
<protein>
    <recommendedName>
        <fullName evidence="1">CYTH domain-containing protein</fullName>
    </recommendedName>
</protein>
<proteinExistence type="predicted"/>
<sequence>MEIEAKFRVERSTTFTELQHLAQLGLFTLVATPGIEYQQNTYFDTAERKLNSQRYSLRVRETGKRRIATVKRSLGAQNGLRRHEEWEVLLTGGDHPREWPNSPARDQALGLLGEAPLLSLITILTQRQFIYAVRDAAVIAEISLDQGVIKAGGRELDFRELEVELVAPGGDERMNELIAELQARLALAHEPLGKKKRGMALLDGLIGLPPARLETVVSAAPAKSAAALALGMR</sequence>
<dbReference type="InterPro" id="IPR033469">
    <property type="entry name" value="CYTH-like_dom_sf"/>
</dbReference>
<name>A0A0P9FEF6_9CHLR</name>
<organism evidence="2 3">
    <name type="scientific">Kouleothrix aurantiaca</name>
    <dbReference type="NCBI Taxonomy" id="186479"/>
    <lineage>
        <taxon>Bacteria</taxon>
        <taxon>Bacillati</taxon>
        <taxon>Chloroflexota</taxon>
        <taxon>Chloroflexia</taxon>
        <taxon>Chloroflexales</taxon>
        <taxon>Roseiflexineae</taxon>
        <taxon>Roseiflexaceae</taxon>
        <taxon>Kouleothrix</taxon>
    </lineage>
</organism>
<feature type="domain" description="CYTH" evidence="1">
    <location>
        <begin position="1"/>
        <end position="205"/>
    </location>
</feature>
<dbReference type="SMART" id="SM01118">
    <property type="entry name" value="CYTH"/>
    <property type="match status" value="1"/>
</dbReference>
<gene>
    <name evidence="2" type="ORF">SE17_21650</name>
</gene>
<accession>A0A0P9FEF6</accession>
<dbReference type="Pfam" id="PF01928">
    <property type="entry name" value="CYTH"/>
    <property type="match status" value="1"/>
</dbReference>
<dbReference type="SUPFAM" id="SSF55154">
    <property type="entry name" value="CYTH-like phosphatases"/>
    <property type="match status" value="1"/>
</dbReference>
<dbReference type="Proteomes" id="UP000050509">
    <property type="component" value="Unassembled WGS sequence"/>
</dbReference>